<protein>
    <submittedName>
        <fullName evidence="2">Sterol-binding domain protein</fullName>
    </submittedName>
</protein>
<feature type="domain" description="SCP2" evidence="1">
    <location>
        <begin position="23"/>
        <end position="97"/>
    </location>
</feature>
<dbReference type="RefSeq" id="WP_012817168.1">
    <property type="nucleotide sequence ID" value="NC_017262.1"/>
</dbReference>
<dbReference type="Gene3D" id="3.30.1050.10">
    <property type="entry name" value="SCP2 sterol-binding domain"/>
    <property type="match status" value="1"/>
</dbReference>
<dbReference type="EMBL" id="CP002850">
    <property type="protein sequence ID" value="AEH62377.1"/>
    <property type="molecule type" value="Genomic_DNA"/>
</dbReference>
<proteinExistence type="predicted"/>
<dbReference type="Pfam" id="PF02036">
    <property type="entry name" value="SCP2"/>
    <property type="match status" value="1"/>
</dbReference>
<evidence type="ECO:0000259" key="1">
    <source>
        <dbReference type="Pfam" id="PF02036"/>
    </source>
</evidence>
<name>A0A0H3G0S7_ZYMMA</name>
<reference evidence="2 3" key="1">
    <citation type="journal article" date="2011" name="J. Bacteriol.">
        <title>Genome sequence of the ethanol-producing Zymomonas mobilis subsp. mobilis lectotype strain ATCC 10988.</title>
        <authorList>
            <person name="Pappas K.M."/>
            <person name="Kouvelis V.N."/>
            <person name="Saunders E."/>
            <person name="Brettin T.S."/>
            <person name="Bruce D."/>
            <person name="Detter C."/>
            <person name="Balakireva M."/>
            <person name="Han C.S."/>
            <person name="Savvakis G."/>
            <person name="Kyrpides N.C."/>
            <person name="Typas M.A."/>
        </authorList>
    </citation>
    <scope>NUCLEOTIDE SEQUENCE [LARGE SCALE GENOMIC DNA]</scope>
    <source>
        <strain evidence="3">ATCC 10988 / DSM 424 / CCUG 17860 / LMG 404 / NCIMB 8938 / NRRL B-806 / ZM1</strain>
    </source>
</reference>
<dbReference type="PANTHER" id="PTHR10094:SF25">
    <property type="entry name" value="SCP2 STEROL-BINDING DOMAIN-CONTAINING PROTEIN 1"/>
    <property type="match status" value="1"/>
</dbReference>
<gene>
    <name evidence="2" type="ordered locus">Zmob_0531</name>
</gene>
<dbReference type="GeneID" id="79904077"/>
<dbReference type="GO" id="GO:0005829">
    <property type="term" value="C:cytosol"/>
    <property type="evidence" value="ECO:0007669"/>
    <property type="project" value="TreeGrafter"/>
</dbReference>
<evidence type="ECO:0000313" key="3">
    <source>
        <dbReference type="Proteomes" id="UP000001494"/>
    </source>
</evidence>
<dbReference type="OrthoDB" id="9809312at2"/>
<organism evidence="2 3">
    <name type="scientific">Zymomonas mobilis subsp. mobilis (strain ATCC 10988 / DSM 424 / LMG 404 / NCIMB 8938 / NRRL B-806 / ZM1)</name>
    <dbReference type="NCBI Taxonomy" id="555217"/>
    <lineage>
        <taxon>Bacteria</taxon>
        <taxon>Pseudomonadati</taxon>
        <taxon>Pseudomonadota</taxon>
        <taxon>Alphaproteobacteria</taxon>
        <taxon>Sphingomonadales</taxon>
        <taxon>Zymomonadaceae</taxon>
        <taxon>Zymomonas</taxon>
    </lineage>
</organism>
<dbReference type="AlphaFoldDB" id="A0A0H3G0S7"/>
<dbReference type="PANTHER" id="PTHR10094">
    <property type="entry name" value="STEROL CARRIER PROTEIN 2 SCP-2 FAMILY PROTEIN"/>
    <property type="match status" value="1"/>
</dbReference>
<dbReference type="SUPFAM" id="SSF55718">
    <property type="entry name" value="SCP-like"/>
    <property type="match status" value="1"/>
</dbReference>
<sequence length="100" mass="11050">MDFTQDQFIAKVIKSDAYVAGSKIKFDFGEEGTILLDGISRKVERDDGEADSVISLSWGDFKALANGQLNPMTAFMTGRVKVKGAMTPAMQLKQIFQNIR</sequence>
<dbReference type="Proteomes" id="UP000001494">
    <property type="component" value="Chromosome"/>
</dbReference>
<dbReference type="InterPro" id="IPR003033">
    <property type="entry name" value="SCP2_sterol-bd_dom"/>
</dbReference>
<dbReference type="eggNOG" id="COG3255">
    <property type="taxonomic scope" value="Bacteria"/>
</dbReference>
<evidence type="ECO:0000313" key="2">
    <source>
        <dbReference type="EMBL" id="AEH62377.1"/>
    </source>
</evidence>
<dbReference type="HOGENOM" id="CLU_105945_2_0_5"/>
<accession>A0A0H3G0S7</accession>
<dbReference type="KEGG" id="zmm:Zmob_0531"/>
<dbReference type="InterPro" id="IPR036527">
    <property type="entry name" value="SCP2_sterol-bd_dom_sf"/>
</dbReference>